<reference evidence="2" key="1">
    <citation type="journal article" date="2015" name="Proc. Natl. Acad. Sci. U.S.A.">
        <title>Networks of energetic and metabolic interactions define dynamics in microbial communities.</title>
        <authorList>
            <person name="Embree M."/>
            <person name="Liu J.K."/>
            <person name="Al-Bassam M.M."/>
            <person name="Zengler K."/>
        </authorList>
    </citation>
    <scope>NUCLEOTIDE SEQUENCE</scope>
</reference>
<accession>A0A0W8FL16</accession>
<dbReference type="InterPro" id="IPR031939">
    <property type="entry name" value="Adhesin_E-like"/>
</dbReference>
<dbReference type="AlphaFoldDB" id="A0A0W8FL16"/>
<feature type="domain" description="Surface-adhesin protein E-like" evidence="1">
    <location>
        <begin position="29"/>
        <end position="146"/>
    </location>
</feature>
<sequence length="156" mass="17664">MKIKNVQSIICLVIIFLFANQAWAADWIFYTSSNIGKEYYDKTSIKKENKNIVSVWVKIILNEDAKTNNFLSLRSIGKAPRNPDMLNHQLMLIEIDCVNDKVKSSRMTINDAKGVVVAPEPKSFISKWNAIPFDSNADKLKNIVCSAGKNLKTIKK</sequence>
<name>A0A0W8FL16_9ZZZZ</name>
<gene>
    <name evidence="2" type="ORF">ASZ90_008671</name>
</gene>
<comment type="caution">
    <text evidence="2">The sequence shown here is derived from an EMBL/GenBank/DDBJ whole genome shotgun (WGS) entry which is preliminary data.</text>
</comment>
<dbReference type="Pfam" id="PF16747">
    <property type="entry name" value="Adhesin_E"/>
    <property type="match status" value="1"/>
</dbReference>
<evidence type="ECO:0000259" key="1">
    <source>
        <dbReference type="Pfam" id="PF16747"/>
    </source>
</evidence>
<proteinExistence type="predicted"/>
<protein>
    <recommendedName>
        <fullName evidence="1">Surface-adhesin protein E-like domain-containing protein</fullName>
    </recommendedName>
</protein>
<organism evidence="2">
    <name type="scientific">hydrocarbon metagenome</name>
    <dbReference type="NCBI Taxonomy" id="938273"/>
    <lineage>
        <taxon>unclassified sequences</taxon>
        <taxon>metagenomes</taxon>
        <taxon>ecological metagenomes</taxon>
    </lineage>
</organism>
<evidence type="ECO:0000313" key="2">
    <source>
        <dbReference type="EMBL" id="KUG21575.1"/>
    </source>
</evidence>
<dbReference type="EMBL" id="LNQE01001046">
    <property type="protein sequence ID" value="KUG21575.1"/>
    <property type="molecule type" value="Genomic_DNA"/>
</dbReference>